<evidence type="ECO:0000256" key="1">
    <source>
        <dbReference type="SAM" id="MobiDB-lite"/>
    </source>
</evidence>
<dbReference type="Gramene" id="ORUFI10G03770.1">
    <property type="protein sequence ID" value="ORUFI10G03770.1"/>
    <property type="gene ID" value="ORUFI10G03770"/>
</dbReference>
<proteinExistence type="predicted"/>
<dbReference type="HOGENOM" id="CLU_2642385_0_0_1"/>
<dbReference type="Proteomes" id="UP000008022">
    <property type="component" value="Unassembled WGS sequence"/>
</dbReference>
<dbReference type="AlphaFoldDB" id="A0A0E0QWQ6"/>
<evidence type="ECO:0000313" key="3">
    <source>
        <dbReference type="Proteomes" id="UP000008022"/>
    </source>
</evidence>
<evidence type="ECO:0008006" key="4">
    <source>
        <dbReference type="Google" id="ProtNLM"/>
    </source>
</evidence>
<reference evidence="2" key="2">
    <citation type="submission" date="2015-06" db="UniProtKB">
        <authorList>
            <consortium name="EnsemblPlants"/>
        </authorList>
    </citation>
    <scope>IDENTIFICATION</scope>
</reference>
<reference evidence="3" key="1">
    <citation type="submission" date="2013-06" db="EMBL/GenBank/DDBJ databases">
        <authorList>
            <person name="Zhao Q."/>
        </authorList>
    </citation>
    <scope>NUCLEOTIDE SEQUENCE</scope>
    <source>
        <strain evidence="3">cv. W1943</strain>
    </source>
</reference>
<feature type="region of interest" description="Disordered" evidence="1">
    <location>
        <begin position="1"/>
        <end position="77"/>
    </location>
</feature>
<sequence>MDLARDLAPLPSPSFPPQIRRRGGASAAVRSEGSVDGRPAGGGADDDEVGAAVDDEEEAVDGCCGADLSAGDISTRM</sequence>
<keyword evidence="3" id="KW-1185">Reference proteome</keyword>
<dbReference type="EnsemblPlants" id="ORUFI10G03770.1">
    <property type="protein sequence ID" value="ORUFI10G03770.1"/>
    <property type="gene ID" value="ORUFI10G03770"/>
</dbReference>
<organism evidence="2 3">
    <name type="scientific">Oryza rufipogon</name>
    <name type="common">Brownbeard rice</name>
    <name type="synonym">Asian wild rice</name>
    <dbReference type="NCBI Taxonomy" id="4529"/>
    <lineage>
        <taxon>Eukaryota</taxon>
        <taxon>Viridiplantae</taxon>
        <taxon>Streptophyta</taxon>
        <taxon>Embryophyta</taxon>
        <taxon>Tracheophyta</taxon>
        <taxon>Spermatophyta</taxon>
        <taxon>Magnoliopsida</taxon>
        <taxon>Liliopsida</taxon>
        <taxon>Poales</taxon>
        <taxon>Poaceae</taxon>
        <taxon>BOP clade</taxon>
        <taxon>Oryzoideae</taxon>
        <taxon>Oryzeae</taxon>
        <taxon>Oryzinae</taxon>
        <taxon>Oryza</taxon>
    </lineage>
</organism>
<feature type="compositionally biased region" description="Low complexity" evidence="1">
    <location>
        <begin position="24"/>
        <end position="38"/>
    </location>
</feature>
<protein>
    <recommendedName>
        <fullName evidence="4">DUF834 domain-containing protein</fullName>
    </recommendedName>
</protein>
<evidence type="ECO:0000313" key="2">
    <source>
        <dbReference type="EnsemblPlants" id="ORUFI10G03770.1"/>
    </source>
</evidence>
<accession>A0A0E0QWQ6</accession>
<feature type="compositionally biased region" description="Acidic residues" evidence="1">
    <location>
        <begin position="44"/>
        <end position="60"/>
    </location>
</feature>
<name>A0A0E0QWQ6_ORYRU</name>